<comment type="caution">
    <text evidence="1">The sequence shown here is derived from an EMBL/GenBank/DDBJ whole genome shotgun (WGS) entry which is preliminary data.</text>
</comment>
<dbReference type="AlphaFoldDB" id="A0A8S1X7T2"/>
<gene>
    <name evidence="1" type="ORF">PPENT_87.1.T1140102</name>
</gene>
<dbReference type="Proteomes" id="UP000689195">
    <property type="component" value="Unassembled WGS sequence"/>
</dbReference>
<dbReference type="EMBL" id="CAJJDO010000114">
    <property type="protein sequence ID" value="CAD8197079.1"/>
    <property type="molecule type" value="Genomic_DNA"/>
</dbReference>
<protein>
    <submittedName>
        <fullName evidence="1">Uncharacterized protein</fullName>
    </submittedName>
</protein>
<name>A0A8S1X7T2_9CILI</name>
<evidence type="ECO:0000313" key="1">
    <source>
        <dbReference type="EMBL" id="CAD8197079.1"/>
    </source>
</evidence>
<sequence>MFQENIICKCHPSNSLIGKRCIQKNQSTMYIQLDNLNMKFHLSNSHQHKFGIEFQMCKFYIYHCNQYKLGYQPNILNHIQYIDFKIRTQHMELHKANINFLGCIFLEHMIYSLFHLWNMFYNQQSNHSNPESHELHYVADEQLLQLVEQIMQLVLFKQEPNWHREQLFEVVEHFRQFRSQGLQIQPSRQYPSIQDEQFEFPPSEQFTQGEVHILHVEMSKQYPAMHV</sequence>
<accession>A0A8S1X7T2</accession>
<evidence type="ECO:0000313" key="2">
    <source>
        <dbReference type="Proteomes" id="UP000689195"/>
    </source>
</evidence>
<proteinExistence type="predicted"/>
<keyword evidence="2" id="KW-1185">Reference proteome</keyword>
<organism evidence="1 2">
    <name type="scientific">Paramecium pentaurelia</name>
    <dbReference type="NCBI Taxonomy" id="43138"/>
    <lineage>
        <taxon>Eukaryota</taxon>
        <taxon>Sar</taxon>
        <taxon>Alveolata</taxon>
        <taxon>Ciliophora</taxon>
        <taxon>Intramacronucleata</taxon>
        <taxon>Oligohymenophorea</taxon>
        <taxon>Peniculida</taxon>
        <taxon>Parameciidae</taxon>
        <taxon>Paramecium</taxon>
    </lineage>
</organism>
<reference evidence="1" key="1">
    <citation type="submission" date="2021-01" db="EMBL/GenBank/DDBJ databases">
        <authorList>
            <consortium name="Genoscope - CEA"/>
            <person name="William W."/>
        </authorList>
    </citation>
    <scope>NUCLEOTIDE SEQUENCE</scope>
</reference>